<evidence type="ECO:0000313" key="3">
    <source>
        <dbReference type="Proteomes" id="UP000000709"/>
    </source>
</evidence>
<keyword evidence="3" id="KW-1185">Reference proteome</keyword>
<dbReference type="InterPro" id="IPR029044">
    <property type="entry name" value="Nucleotide-diphossugar_trans"/>
</dbReference>
<dbReference type="eggNOG" id="ENOG502QW2I">
    <property type="taxonomic scope" value="Eukaryota"/>
</dbReference>
<dbReference type="InterPro" id="IPR007577">
    <property type="entry name" value="GlycoTrfase_DXD_sugar-bd_CS"/>
</dbReference>
<dbReference type="PANTHER" id="PTHR31834">
    <property type="entry name" value="INITIATION-SPECIFIC ALPHA-1,6-MANNOSYLTRANSFERASE"/>
    <property type="match status" value="1"/>
</dbReference>
<dbReference type="GeneID" id="18875438"/>
<dbReference type="Gene3D" id="3.90.550.20">
    <property type="match status" value="1"/>
</dbReference>
<organism evidence="3">
    <name type="scientific">Spathaspora passalidarum (strain NRRL Y-27907 / 11-Y1)</name>
    <dbReference type="NCBI Taxonomy" id="619300"/>
    <lineage>
        <taxon>Eukaryota</taxon>
        <taxon>Fungi</taxon>
        <taxon>Dikarya</taxon>
        <taxon>Ascomycota</taxon>
        <taxon>Saccharomycotina</taxon>
        <taxon>Pichiomycetes</taxon>
        <taxon>Debaryomycetaceae</taxon>
        <taxon>Spathaspora</taxon>
    </lineage>
</organism>
<dbReference type="HOGENOM" id="CLU_022381_5_0_1"/>
<dbReference type="OMA" id="SENILDW"/>
<evidence type="ECO:0008006" key="4">
    <source>
        <dbReference type="Google" id="ProtNLM"/>
    </source>
</evidence>
<reference evidence="2 3" key="1">
    <citation type="journal article" date="2011" name="Proc. Natl. Acad. Sci. U.S.A.">
        <title>Comparative genomics of xylose-fermenting fungi for enhanced biofuel production.</title>
        <authorList>
            <person name="Wohlbach D.J."/>
            <person name="Kuo A."/>
            <person name="Sato T.K."/>
            <person name="Potts K.M."/>
            <person name="Salamov A.A."/>
            <person name="LaButti K.M."/>
            <person name="Sun H."/>
            <person name="Clum A."/>
            <person name="Pangilinan J.L."/>
            <person name="Lindquist E.A."/>
            <person name="Lucas S."/>
            <person name="Lapidus A."/>
            <person name="Jin M."/>
            <person name="Gunawan C."/>
            <person name="Balan V."/>
            <person name="Dale B.E."/>
            <person name="Jeffries T.W."/>
            <person name="Zinkel R."/>
            <person name="Barry K.W."/>
            <person name="Grigoriev I.V."/>
            <person name="Gasch A.P."/>
        </authorList>
    </citation>
    <scope>NUCLEOTIDE SEQUENCE [LARGE SCALE GENOMIC DNA]</scope>
    <source>
        <strain evidence="3">NRRL Y-27907 / 11-Y1</strain>
    </source>
</reference>
<dbReference type="RefSeq" id="XP_007376492.1">
    <property type="nucleotide sequence ID" value="XM_007376430.1"/>
</dbReference>
<proteinExistence type="inferred from homology"/>
<dbReference type="InterPro" id="IPR039367">
    <property type="entry name" value="Och1-like"/>
</dbReference>
<sequence>MANKEEDPELTFTIEDDSVEAIPLQSLGESSMNSSIFVDSPLEYPKPGIFQTANKYFHYIFNILSYQSKLRKQLAHSIPYNRDTPLPKQIWQTWKVNLDDPNFPATFKNYSQTWTEKNPNYTHHILADQECDQLVAELYSGTPDVIHAYQIMPKPILKVDFFRYLILYAKGGVYSDMDTKAVKPIDHWASNLESKRFNSTIYSDDPKNPGLVVGIEADPEVDQYKYFARSLQFCQWTIQSKKGHPMLGELIARITETTLEREEMGLLEHKLDVMEWTGPGIFSDYVFDYLNSIFDASSAVARRKYDRIFDRTFFTHMEQPILIQDVLILPITSFSPDVGWMGAHESSDPMAYARHMFSGSWKVNSTAPT</sequence>
<dbReference type="GO" id="GO:0000009">
    <property type="term" value="F:alpha-1,6-mannosyltransferase activity"/>
    <property type="evidence" value="ECO:0007669"/>
    <property type="project" value="InterPro"/>
</dbReference>
<dbReference type="GO" id="GO:0000136">
    <property type="term" value="C:mannan polymerase complex"/>
    <property type="evidence" value="ECO:0007669"/>
    <property type="project" value="TreeGrafter"/>
</dbReference>
<dbReference type="SUPFAM" id="SSF53448">
    <property type="entry name" value="Nucleotide-diphospho-sugar transferases"/>
    <property type="match status" value="1"/>
</dbReference>
<gene>
    <name evidence="2" type="ORF">SPAPADRAFT_72461</name>
</gene>
<dbReference type="Proteomes" id="UP000000709">
    <property type="component" value="Unassembled WGS sequence"/>
</dbReference>
<evidence type="ECO:0000313" key="2">
    <source>
        <dbReference type="EMBL" id="EGW31714.1"/>
    </source>
</evidence>
<dbReference type="EMBL" id="GL996503">
    <property type="protein sequence ID" value="EGW31714.1"/>
    <property type="molecule type" value="Genomic_DNA"/>
</dbReference>
<dbReference type="OrthoDB" id="409543at2759"/>
<dbReference type="Pfam" id="PF04488">
    <property type="entry name" value="Gly_transf_sug"/>
    <property type="match status" value="1"/>
</dbReference>
<name>G3ARA7_SPAPN</name>
<dbReference type="KEGG" id="spaa:SPAPADRAFT_72461"/>
<dbReference type="FunCoup" id="G3ARA7">
    <property type="interactions" value="68"/>
</dbReference>
<accession>G3ARA7</accession>
<dbReference type="AlphaFoldDB" id="G3ARA7"/>
<dbReference type="PANTHER" id="PTHR31834:SF1">
    <property type="entry name" value="INITIATION-SPECIFIC ALPHA-1,6-MANNOSYLTRANSFERASE"/>
    <property type="match status" value="1"/>
</dbReference>
<dbReference type="InParanoid" id="G3ARA7"/>
<dbReference type="GO" id="GO:0006487">
    <property type="term" value="P:protein N-linked glycosylation"/>
    <property type="evidence" value="ECO:0007669"/>
    <property type="project" value="TreeGrafter"/>
</dbReference>
<dbReference type="STRING" id="619300.G3ARA7"/>
<evidence type="ECO:0000256" key="1">
    <source>
        <dbReference type="ARBA" id="ARBA00009003"/>
    </source>
</evidence>
<comment type="similarity">
    <text evidence="1">Belongs to the glycosyltransferase 32 family.</text>
</comment>
<protein>
    <recommendedName>
        <fullName evidence="4">Initiation-specific alpha-1,6-mannosyltransferase</fullName>
    </recommendedName>
</protein>